<dbReference type="OrthoDB" id="3799443at2759"/>
<dbReference type="GeneID" id="28769272"/>
<proteinExistence type="predicted"/>
<dbReference type="AlphaFoldDB" id="A0A177C0D9"/>
<name>A0A177C0D9_9PLEO</name>
<dbReference type="InParanoid" id="A0A177C0D9"/>
<gene>
    <name evidence="1" type="ORF">CC84DRAFT_297759</name>
</gene>
<dbReference type="EMBL" id="KV441559">
    <property type="protein sequence ID" value="OAG00359.1"/>
    <property type="molecule type" value="Genomic_DNA"/>
</dbReference>
<sequence length="150" mass="16601">MARKRHIFVWHCCACGQASNNIGVGHCIRCGHGRCAYCQTEKVQIRAAISVTRLKYCLYQTIDESTRSFGTARPTYSTVLRYRAPQQYHHSGSRTAAAVATAMAESFESLDHPSSEAGSIIDPHAWPGDLQAYGTCFPIAWTRLVSSRFG</sequence>
<evidence type="ECO:0000313" key="2">
    <source>
        <dbReference type="Proteomes" id="UP000077069"/>
    </source>
</evidence>
<dbReference type="Proteomes" id="UP000077069">
    <property type="component" value="Unassembled WGS sequence"/>
</dbReference>
<dbReference type="RefSeq" id="XP_018030724.1">
    <property type="nucleotide sequence ID" value="XM_018185786.1"/>
</dbReference>
<organism evidence="1 2">
    <name type="scientific">Paraphaeosphaeria sporulosa</name>
    <dbReference type="NCBI Taxonomy" id="1460663"/>
    <lineage>
        <taxon>Eukaryota</taxon>
        <taxon>Fungi</taxon>
        <taxon>Dikarya</taxon>
        <taxon>Ascomycota</taxon>
        <taxon>Pezizomycotina</taxon>
        <taxon>Dothideomycetes</taxon>
        <taxon>Pleosporomycetidae</taxon>
        <taxon>Pleosporales</taxon>
        <taxon>Massarineae</taxon>
        <taxon>Didymosphaeriaceae</taxon>
        <taxon>Paraphaeosphaeria</taxon>
    </lineage>
</organism>
<protein>
    <submittedName>
        <fullName evidence="1">Uncharacterized protein</fullName>
    </submittedName>
</protein>
<reference evidence="1 2" key="1">
    <citation type="submission" date="2016-05" db="EMBL/GenBank/DDBJ databases">
        <title>Comparative analysis of secretome profiles of manganese(II)-oxidizing ascomycete fungi.</title>
        <authorList>
            <consortium name="DOE Joint Genome Institute"/>
            <person name="Zeiner C.A."/>
            <person name="Purvine S.O."/>
            <person name="Zink E.M."/>
            <person name="Wu S."/>
            <person name="Pasa-Tolic L."/>
            <person name="Chaput D.L."/>
            <person name="Haridas S."/>
            <person name="Grigoriev I.V."/>
            <person name="Santelli C.M."/>
            <person name="Hansel C.M."/>
        </authorList>
    </citation>
    <scope>NUCLEOTIDE SEQUENCE [LARGE SCALE GENOMIC DNA]</scope>
    <source>
        <strain evidence="1 2">AP3s5-JAC2a</strain>
    </source>
</reference>
<evidence type="ECO:0000313" key="1">
    <source>
        <dbReference type="EMBL" id="OAG00359.1"/>
    </source>
</evidence>
<keyword evidence="2" id="KW-1185">Reference proteome</keyword>
<accession>A0A177C0D9</accession>